<keyword evidence="1" id="KW-0472">Membrane</keyword>
<feature type="signal peptide" evidence="2">
    <location>
        <begin position="1"/>
        <end position="18"/>
    </location>
</feature>
<name>A0A9J6BAF4_POLVA</name>
<evidence type="ECO:0000313" key="4">
    <source>
        <dbReference type="Proteomes" id="UP001107558"/>
    </source>
</evidence>
<sequence>MKFLLIFTFLSNIIFVLGQNETTTISNISNNQSTTLAAPTESSTYIDIEIITKQPQITDTPSSDSQQNYTTEIISSTKINNNTGTSEGEEENLDGLVWGAGPIIISIIIVAIFVIGLAVFLKEKSDRKLKNEFPPLLQSRNFDSDLE</sequence>
<keyword evidence="1" id="KW-0812">Transmembrane</keyword>
<feature type="transmembrane region" description="Helical" evidence="1">
    <location>
        <begin position="96"/>
        <end position="121"/>
    </location>
</feature>
<proteinExistence type="predicted"/>
<dbReference type="EMBL" id="JADBJN010000004">
    <property type="protein sequence ID" value="KAG5666590.1"/>
    <property type="molecule type" value="Genomic_DNA"/>
</dbReference>
<evidence type="ECO:0000313" key="3">
    <source>
        <dbReference type="EMBL" id="KAG5666590.1"/>
    </source>
</evidence>
<gene>
    <name evidence="3" type="ORF">PVAND_014608</name>
</gene>
<reference evidence="3" key="1">
    <citation type="submission" date="2021-03" db="EMBL/GenBank/DDBJ databases">
        <title>Chromosome level genome of the anhydrobiotic midge Polypedilum vanderplanki.</title>
        <authorList>
            <person name="Yoshida Y."/>
            <person name="Kikawada T."/>
            <person name="Gusev O."/>
        </authorList>
    </citation>
    <scope>NUCLEOTIDE SEQUENCE</scope>
    <source>
        <strain evidence="3">NIAS01</strain>
        <tissue evidence="3">Whole body or cell culture</tissue>
    </source>
</reference>
<accession>A0A9J6BAF4</accession>
<evidence type="ECO:0000256" key="2">
    <source>
        <dbReference type="SAM" id="SignalP"/>
    </source>
</evidence>
<protein>
    <submittedName>
        <fullName evidence="3">Uncharacterized protein</fullName>
    </submittedName>
</protein>
<dbReference type="AlphaFoldDB" id="A0A9J6BAF4"/>
<dbReference type="Proteomes" id="UP001107558">
    <property type="component" value="Chromosome 4"/>
</dbReference>
<organism evidence="3 4">
    <name type="scientific">Polypedilum vanderplanki</name>
    <name type="common">Sleeping chironomid midge</name>
    <dbReference type="NCBI Taxonomy" id="319348"/>
    <lineage>
        <taxon>Eukaryota</taxon>
        <taxon>Metazoa</taxon>
        <taxon>Ecdysozoa</taxon>
        <taxon>Arthropoda</taxon>
        <taxon>Hexapoda</taxon>
        <taxon>Insecta</taxon>
        <taxon>Pterygota</taxon>
        <taxon>Neoptera</taxon>
        <taxon>Endopterygota</taxon>
        <taxon>Diptera</taxon>
        <taxon>Nematocera</taxon>
        <taxon>Chironomoidea</taxon>
        <taxon>Chironomidae</taxon>
        <taxon>Chironominae</taxon>
        <taxon>Polypedilum</taxon>
        <taxon>Polypedilum</taxon>
    </lineage>
</organism>
<evidence type="ECO:0000256" key="1">
    <source>
        <dbReference type="SAM" id="Phobius"/>
    </source>
</evidence>
<feature type="chain" id="PRO_5039914066" evidence="2">
    <location>
        <begin position="19"/>
        <end position="147"/>
    </location>
</feature>
<keyword evidence="4" id="KW-1185">Reference proteome</keyword>
<keyword evidence="2" id="KW-0732">Signal</keyword>
<keyword evidence="1" id="KW-1133">Transmembrane helix</keyword>
<comment type="caution">
    <text evidence="3">The sequence shown here is derived from an EMBL/GenBank/DDBJ whole genome shotgun (WGS) entry which is preliminary data.</text>
</comment>